<accession>A0A2A7MFK7</accession>
<sequence>MNLLSYLEQHKSIGSEIDQIKEIIKRNDFEEHVDEIAHHINTLAGKLKIHLLNEDKYLYPNLKESKDNNVSHLAKEYQDEMGDLALEFTNFKDKYNTKSKLFINKLDFRSEIDVIIRKIENRIKKEENGIYKLIS</sequence>
<evidence type="ECO:0000259" key="1">
    <source>
        <dbReference type="Pfam" id="PF01814"/>
    </source>
</evidence>
<evidence type="ECO:0000313" key="6">
    <source>
        <dbReference type="Proteomes" id="UP000220840"/>
    </source>
</evidence>
<dbReference type="Proteomes" id="UP001189143">
    <property type="component" value="Unassembled WGS sequence"/>
</dbReference>
<dbReference type="EMBL" id="CAMTCP010000254">
    <property type="protein sequence ID" value="CAI3655905.1"/>
    <property type="molecule type" value="Genomic_DNA"/>
</dbReference>
<dbReference type="Proteomes" id="UP000220840">
    <property type="component" value="Unassembled WGS sequence"/>
</dbReference>
<name>A0A2A7MFK7_9CLOT</name>
<dbReference type="EMBL" id="CAKJVE010000004">
    <property type="protein sequence ID" value="CAG9709640.1"/>
    <property type="molecule type" value="Genomic_DNA"/>
</dbReference>
<evidence type="ECO:0000313" key="3">
    <source>
        <dbReference type="EMBL" id="CAI3655905.1"/>
    </source>
</evidence>
<reference evidence="4 6" key="1">
    <citation type="submission" date="2017-10" db="EMBL/GenBank/DDBJ databases">
        <title>Effective Description of Clostridium neonatale sp. nov. linked to necrotizing enterocolitis in neonates and a clarification of species assignable to the genus Clostridium (Prazmowski 1880) emend. Lawson and Rainey 2016.</title>
        <authorList>
            <person name="Bernard K."/>
            <person name="Burdz T."/>
            <person name="Wiebe D."/>
            <person name="Balcewich B."/>
            <person name="Alfa M."/>
            <person name="Bernier A.-M."/>
        </authorList>
    </citation>
    <scope>NUCLEOTIDE SEQUENCE [LARGE SCALE GENOMIC DNA]</scope>
    <source>
        <strain evidence="4 6">LCDC99A005</strain>
    </source>
</reference>
<gene>
    <name evidence="3" type="ORF">CNEO2_550029</name>
    <name evidence="2" type="ORF">CNEO_44314</name>
    <name evidence="5" type="ORF">CNEONATNEC25_01292</name>
    <name evidence="4" type="ORF">CQ394_00940</name>
</gene>
<dbReference type="EMBL" id="PDCJ01000001">
    <property type="protein sequence ID" value="PEG30327.1"/>
    <property type="molecule type" value="Genomic_DNA"/>
</dbReference>
<proteinExistence type="predicted"/>
<evidence type="ECO:0000313" key="5">
    <source>
        <dbReference type="EMBL" id="VCT83695.1"/>
    </source>
</evidence>
<protein>
    <recommendedName>
        <fullName evidence="1">Hemerythrin-like domain-containing protein</fullName>
    </recommendedName>
</protein>
<organism evidence="4 6">
    <name type="scientific">Clostridium neonatale</name>
    <dbReference type="NCBI Taxonomy" id="137838"/>
    <lineage>
        <taxon>Bacteria</taxon>
        <taxon>Bacillati</taxon>
        <taxon>Bacillota</taxon>
        <taxon>Clostridia</taxon>
        <taxon>Eubacteriales</taxon>
        <taxon>Clostridiaceae</taxon>
        <taxon>Clostridium</taxon>
    </lineage>
</organism>
<dbReference type="OrthoDB" id="360658at2"/>
<evidence type="ECO:0000313" key="2">
    <source>
        <dbReference type="EMBL" id="CAG9709640.1"/>
    </source>
</evidence>
<evidence type="ECO:0000313" key="4">
    <source>
        <dbReference type="EMBL" id="PEG30327.1"/>
    </source>
</evidence>
<dbReference type="RefSeq" id="WP_058294497.1">
    <property type="nucleotide sequence ID" value="NZ_CAKJVE010000004.1"/>
</dbReference>
<keyword evidence="6" id="KW-1185">Reference proteome</keyword>
<reference evidence="3" key="4">
    <citation type="submission" date="2022-10" db="EMBL/GenBank/DDBJ databases">
        <authorList>
            <person name="Aires J."/>
            <person name="Mesa V."/>
        </authorList>
    </citation>
    <scope>NUCLEOTIDE SEQUENCE</scope>
    <source>
        <strain evidence="3">Clostridium neonatale JD116</strain>
    </source>
</reference>
<dbReference type="Proteomes" id="UP000789738">
    <property type="component" value="Unassembled WGS sequence"/>
</dbReference>
<reference evidence="5 7" key="2">
    <citation type="submission" date="2018-06" db="EMBL/GenBank/DDBJ databases">
        <authorList>
            <consortium name="IHU Genomes"/>
        </authorList>
    </citation>
    <scope>NUCLEOTIDE SEQUENCE [LARGE SCALE GENOMIC DNA]</scope>
    <source>
        <strain evidence="5 7">NEC25</strain>
    </source>
</reference>
<dbReference type="AlphaFoldDB" id="A0A2A7MFK7"/>
<feature type="domain" description="Hemerythrin-like" evidence="1">
    <location>
        <begin position="8"/>
        <end position="133"/>
    </location>
</feature>
<evidence type="ECO:0000313" key="7">
    <source>
        <dbReference type="Proteomes" id="UP000431451"/>
    </source>
</evidence>
<dbReference type="Pfam" id="PF01814">
    <property type="entry name" value="Hemerythrin"/>
    <property type="match status" value="1"/>
</dbReference>
<dbReference type="EMBL" id="UWJD01000001">
    <property type="protein sequence ID" value="VCT83695.1"/>
    <property type="molecule type" value="Genomic_DNA"/>
</dbReference>
<dbReference type="Proteomes" id="UP000431451">
    <property type="component" value="Unassembled WGS sequence"/>
</dbReference>
<dbReference type="InterPro" id="IPR012312">
    <property type="entry name" value="Hemerythrin-like"/>
</dbReference>
<dbReference type="Gene3D" id="1.20.120.520">
    <property type="entry name" value="nmb1532 protein domain like"/>
    <property type="match status" value="1"/>
</dbReference>
<dbReference type="STRING" id="137838.GCA_001458595_01626"/>
<reference evidence="2" key="3">
    <citation type="submission" date="2021-10" db="EMBL/GenBank/DDBJ databases">
        <authorList>
            <person name="Mesa V."/>
        </authorList>
    </citation>
    <scope>NUCLEOTIDE SEQUENCE</scope>
    <source>
        <strain evidence="2">CC3_PB</strain>
    </source>
</reference>